<organism evidence="2 3">
    <name type="scientific">Armatimonas rosea</name>
    <dbReference type="NCBI Taxonomy" id="685828"/>
    <lineage>
        <taxon>Bacteria</taxon>
        <taxon>Bacillati</taxon>
        <taxon>Armatimonadota</taxon>
        <taxon>Armatimonadia</taxon>
        <taxon>Armatimonadales</taxon>
        <taxon>Armatimonadaceae</taxon>
        <taxon>Armatimonas</taxon>
    </lineage>
</organism>
<dbReference type="Pfam" id="PF07676">
    <property type="entry name" value="PD40"/>
    <property type="match status" value="1"/>
</dbReference>
<dbReference type="PANTHER" id="PTHR36842">
    <property type="entry name" value="PROTEIN TOLB HOMOLOG"/>
    <property type="match status" value="1"/>
</dbReference>
<dbReference type="PANTHER" id="PTHR36842:SF1">
    <property type="entry name" value="PROTEIN TOLB"/>
    <property type="match status" value="1"/>
</dbReference>
<evidence type="ECO:0000313" key="3">
    <source>
        <dbReference type="Proteomes" id="UP000520814"/>
    </source>
</evidence>
<evidence type="ECO:0000256" key="1">
    <source>
        <dbReference type="ARBA" id="ARBA00009820"/>
    </source>
</evidence>
<accession>A0A7W9W6R7</accession>
<sequence>MSRQDKRRLGFFGAFCTLVVMVLAVSTCKPSRYVLARELTYDLSADGKRAVFALNSPLSVLELATGKRTTVDTPGFPRSLAYPALSPEGKAVAYSAESDLWLASLDGKSVRRLTHDDAFSEFKPRFSPDGQKLVFARPKNNPLSPTGVSWIESDVWTIRRDGTELRQLTHSKYREVSGVQFTPDSRSVIFAAQVPTDDLGGSREALFEVDAEGKQPPRELFGGKADETGGSFVGDPSLSADGKQFVLISDKANPFHYDLCLLQRDGSGFRPLGLAGPAEKGSFEQPRFAPDGKTIFYLWKGALWQVSTEGKEAHAVQ</sequence>
<dbReference type="EMBL" id="JACHGW010000002">
    <property type="protein sequence ID" value="MBB6050461.1"/>
    <property type="molecule type" value="Genomic_DNA"/>
</dbReference>
<keyword evidence="3" id="KW-1185">Reference proteome</keyword>
<dbReference type="InterPro" id="IPR011659">
    <property type="entry name" value="WD40"/>
</dbReference>
<evidence type="ECO:0000313" key="2">
    <source>
        <dbReference type="EMBL" id="MBB6050461.1"/>
    </source>
</evidence>
<dbReference type="Pfam" id="PF26549">
    <property type="entry name" value="Tricorn_N"/>
    <property type="match status" value="1"/>
</dbReference>
<dbReference type="Gene3D" id="2.120.10.30">
    <property type="entry name" value="TolB, C-terminal domain"/>
    <property type="match status" value="1"/>
</dbReference>
<comment type="similarity">
    <text evidence="1">Belongs to the TolB family.</text>
</comment>
<dbReference type="GO" id="GO:0006508">
    <property type="term" value="P:proteolysis"/>
    <property type="evidence" value="ECO:0007669"/>
    <property type="project" value="InterPro"/>
</dbReference>
<dbReference type="SUPFAM" id="SSF69304">
    <property type="entry name" value="Tricorn protease N-terminal domain"/>
    <property type="match status" value="1"/>
</dbReference>
<dbReference type="Proteomes" id="UP000520814">
    <property type="component" value="Unassembled WGS sequence"/>
</dbReference>
<reference evidence="2 3" key="1">
    <citation type="submission" date="2020-08" db="EMBL/GenBank/DDBJ databases">
        <title>Genomic Encyclopedia of Type Strains, Phase IV (KMG-IV): sequencing the most valuable type-strain genomes for metagenomic binning, comparative biology and taxonomic classification.</title>
        <authorList>
            <person name="Goeker M."/>
        </authorList>
    </citation>
    <scope>NUCLEOTIDE SEQUENCE [LARGE SCALE GENOMIC DNA]</scope>
    <source>
        <strain evidence="2 3">DSM 23562</strain>
    </source>
</reference>
<name>A0A7W9W6R7_ARMRO</name>
<dbReference type="RefSeq" id="WP_184195457.1">
    <property type="nucleotide sequence ID" value="NZ_JACHGW010000002.1"/>
</dbReference>
<dbReference type="InterPro" id="IPR011042">
    <property type="entry name" value="6-blade_b-propeller_TolB-like"/>
</dbReference>
<dbReference type="AlphaFoldDB" id="A0A7W9W6R7"/>
<protein>
    <submittedName>
        <fullName evidence="2">Tol biopolymer transport system component</fullName>
    </submittedName>
</protein>
<proteinExistence type="inferred from homology"/>
<comment type="caution">
    <text evidence="2">The sequence shown here is derived from an EMBL/GenBank/DDBJ whole genome shotgun (WGS) entry which is preliminary data.</text>
</comment>
<gene>
    <name evidence="2" type="ORF">HNQ39_002252</name>
</gene>